<feature type="transmembrane region" description="Helical" evidence="14">
    <location>
        <begin position="168"/>
        <end position="192"/>
    </location>
</feature>
<evidence type="ECO:0000256" key="11">
    <source>
        <dbReference type="ARBA" id="ARBA00023303"/>
    </source>
</evidence>
<reference evidence="16 17" key="1">
    <citation type="submission" date="2019-11" db="EMBL/GenBank/DDBJ databases">
        <title>Strigops habroptila (kakapo) genome, bStrHab1, primary haplotype, v2.</title>
        <authorList>
            <person name="Jarvis E.D."/>
            <person name="Howard J."/>
            <person name="Rhie A."/>
            <person name="Phillippy A."/>
            <person name="Korlach J."/>
            <person name="Digby A."/>
            <person name="Iorns D."/>
            <person name="Eason D."/>
            <person name="Robertson B."/>
            <person name="Raemaekers T."/>
            <person name="Howe K."/>
            <person name="Lewin H."/>
            <person name="Damas J."/>
            <person name="Hastie A."/>
            <person name="Tracey A."/>
            <person name="Chow W."/>
            <person name="Fedrigo O."/>
        </authorList>
    </citation>
    <scope>NUCLEOTIDE SEQUENCE [LARGE SCALE GENOMIC DNA]</scope>
</reference>
<keyword evidence="17" id="KW-1185">Reference proteome</keyword>
<evidence type="ECO:0000256" key="2">
    <source>
        <dbReference type="ARBA" id="ARBA00006666"/>
    </source>
</evidence>
<proteinExistence type="inferred from homology"/>
<protein>
    <recommendedName>
        <fullName evidence="15">Potassium channel domain-containing protein</fullName>
    </recommendedName>
</protein>
<feature type="transmembrane region" description="Helical" evidence="14">
    <location>
        <begin position="204"/>
        <end position="225"/>
    </location>
</feature>
<dbReference type="InParanoid" id="A0A672TVK6"/>
<evidence type="ECO:0000256" key="10">
    <source>
        <dbReference type="ARBA" id="ARBA00023136"/>
    </source>
</evidence>
<dbReference type="PRINTS" id="PR01333">
    <property type="entry name" value="2POREKCHANEL"/>
</dbReference>
<keyword evidence="11 12" id="KW-0407">Ion channel</keyword>
<evidence type="ECO:0000256" key="5">
    <source>
        <dbReference type="ARBA" id="ARBA00022692"/>
    </source>
</evidence>
<feature type="region of interest" description="Disordered" evidence="13">
    <location>
        <begin position="329"/>
        <end position="363"/>
    </location>
</feature>
<evidence type="ECO:0000256" key="3">
    <source>
        <dbReference type="ARBA" id="ARBA00022448"/>
    </source>
</evidence>
<comment type="similarity">
    <text evidence="2 12">Belongs to the two pore domain potassium channel (TC 1.A.1.8) family.</text>
</comment>
<name>A0A672TVK6_STRHB</name>
<evidence type="ECO:0000256" key="6">
    <source>
        <dbReference type="ARBA" id="ARBA00022826"/>
    </source>
</evidence>
<evidence type="ECO:0000256" key="7">
    <source>
        <dbReference type="ARBA" id="ARBA00022958"/>
    </source>
</evidence>
<dbReference type="GeneTree" id="ENSGT00940000164048"/>
<keyword evidence="5 12" id="KW-0812">Transmembrane</keyword>
<feature type="domain" description="Potassium channel" evidence="15">
    <location>
        <begin position="206"/>
        <end position="294"/>
    </location>
</feature>
<evidence type="ECO:0000256" key="13">
    <source>
        <dbReference type="SAM" id="MobiDB-lite"/>
    </source>
</evidence>
<dbReference type="AlphaFoldDB" id="A0A672TVK6"/>
<evidence type="ECO:0000256" key="14">
    <source>
        <dbReference type="SAM" id="Phobius"/>
    </source>
</evidence>
<feature type="transmembrane region" description="Helical" evidence="14">
    <location>
        <begin position="267"/>
        <end position="289"/>
    </location>
</feature>
<dbReference type="Pfam" id="PF07885">
    <property type="entry name" value="Ion_trans_2"/>
    <property type="match status" value="2"/>
</dbReference>
<evidence type="ECO:0000256" key="4">
    <source>
        <dbReference type="ARBA" id="ARBA00022538"/>
    </source>
</evidence>
<dbReference type="InterPro" id="IPR003280">
    <property type="entry name" value="2pore_dom_K_chnl"/>
</dbReference>
<dbReference type="PANTHER" id="PTHR11003:SF350">
    <property type="entry name" value="POTASSIUM CHANNEL DOMAIN-CONTAINING PROTEIN"/>
    <property type="match status" value="1"/>
</dbReference>
<sequence length="363" mass="40312">MNVFDSSLSLSAQNPSGSRSWEGSSCLGEVSQECKAFTDHHLSLSVPCCVSPKAMCSGKLQTGLLVAGYFIYLLVGAAVFQALERTAEKQEKMAAAQMKEAFLQNFTHLTVAEMEQFMKVRASPNGVYPVGNESQIEESNWDFSNSFFFAGTVVSTIGYGTLRPKTAGGQIFCVFFALFGIPLNIVFLHRVGTSSRAHLLKIKFLTLLFFLATGILVFLCLPSLFFQKTEGWSYSEGIYFAFITLSTIGFGDYVVGKQPDRNYFSYYRTLVAIWILFGLAWIALLFNLLTTVLEDTEKIIVKDIHQIGKVSKDNVASQQRRCWPAEFIPEEELLPPHAGGDAQKMESLAPDSEHPKTEKNAFS</sequence>
<reference evidence="16" key="2">
    <citation type="submission" date="2025-08" db="UniProtKB">
        <authorList>
            <consortium name="Ensembl"/>
        </authorList>
    </citation>
    <scope>IDENTIFICATION</scope>
</reference>
<feature type="transmembrane region" description="Helical" evidence="14">
    <location>
        <begin position="237"/>
        <end position="255"/>
    </location>
</feature>
<keyword evidence="8 14" id="KW-1133">Transmembrane helix</keyword>
<comment type="subcellular location">
    <subcellularLocation>
        <location evidence="1">Membrane</location>
        <topology evidence="1">Multi-pass membrane protein</topology>
    </subcellularLocation>
</comment>
<reference evidence="16" key="3">
    <citation type="submission" date="2025-09" db="UniProtKB">
        <authorList>
            <consortium name="Ensembl"/>
        </authorList>
    </citation>
    <scope>IDENTIFICATION</scope>
</reference>
<keyword evidence="7" id="KW-0630">Potassium</keyword>
<feature type="compositionally biased region" description="Basic and acidic residues" evidence="13">
    <location>
        <begin position="351"/>
        <end position="363"/>
    </location>
</feature>
<dbReference type="FunFam" id="1.10.287.70:FF:000110">
    <property type="entry name" value="Potassium channel subfamily K member"/>
    <property type="match status" value="1"/>
</dbReference>
<dbReference type="GO" id="GO:0022841">
    <property type="term" value="F:potassium ion leak channel activity"/>
    <property type="evidence" value="ECO:0007669"/>
    <property type="project" value="TreeGrafter"/>
</dbReference>
<dbReference type="OMA" id="GDAMKME"/>
<evidence type="ECO:0000256" key="9">
    <source>
        <dbReference type="ARBA" id="ARBA00023065"/>
    </source>
</evidence>
<dbReference type="SUPFAM" id="SSF81324">
    <property type="entry name" value="Voltage-gated potassium channels"/>
    <property type="match status" value="2"/>
</dbReference>
<evidence type="ECO:0000256" key="12">
    <source>
        <dbReference type="RuleBase" id="RU003857"/>
    </source>
</evidence>
<evidence type="ECO:0000313" key="17">
    <source>
        <dbReference type="Proteomes" id="UP000472266"/>
    </source>
</evidence>
<keyword evidence="10 14" id="KW-0472">Membrane</keyword>
<dbReference type="PANTHER" id="PTHR11003">
    <property type="entry name" value="POTASSIUM CHANNEL, SUBFAMILY K"/>
    <property type="match status" value="1"/>
</dbReference>
<organism evidence="16 17">
    <name type="scientific">Strigops habroptila</name>
    <name type="common">Kakapo</name>
    <dbReference type="NCBI Taxonomy" id="2489341"/>
    <lineage>
        <taxon>Eukaryota</taxon>
        <taxon>Metazoa</taxon>
        <taxon>Chordata</taxon>
        <taxon>Craniata</taxon>
        <taxon>Vertebrata</taxon>
        <taxon>Euteleostomi</taxon>
        <taxon>Archelosauria</taxon>
        <taxon>Archosauria</taxon>
        <taxon>Dinosauria</taxon>
        <taxon>Saurischia</taxon>
        <taxon>Theropoda</taxon>
        <taxon>Coelurosauria</taxon>
        <taxon>Aves</taxon>
        <taxon>Neognathae</taxon>
        <taxon>Neoaves</taxon>
        <taxon>Telluraves</taxon>
        <taxon>Australaves</taxon>
        <taxon>Psittaciformes</taxon>
        <taxon>Psittacidae</taxon>
        <taxon>Strigops</taxon>
    </lineage>
</organism>
<dbReference type="GO" id="GO:0030322">
    <property type="term" value="P:stabilization of membrane potential"/>
    <property type="evidence" value="ECO:0007669"/>
    <property type="project" value="TreeGrafter"/>
</dbReference>
<accession>A0A672TVK6</accession>
<keyword evidence="6" id="KW-0631">Potassium channel</keyword>
<evidence type="ECO:0000256" key="1">
    <source>
        <dbReference type="ARBA" id="ARBA00004141"/>
    </source>
</evidence>
<dbReference type="GO" id="GO:0005886">
    <property type="term" value="C:plasma membrane"/>
    <property type="evidence" value="ECO:0007669"/>
    <property type="project" value="TreeGrafter"/>
</dbReference>
<evidence type="ECO:0000256" key="8">
    <source>
        <dbReference type="ARBA" id="ARBA00022989"/>
    </source>
</evidence>
<dbReference type="GO" id="GO:0015271">
    <property type="term" value="F:outward rectifier potassium channel activity"/>
    <property type="evidence" value="ECO:0007669"/>
    <property type="project" value="TreeGrafter"/>
</dbReference>
<dbReference type="Proteomes" id="UP000472266">
    <property type="component" value="Chromosome 5"/>
</dbReference>
<keyword evidence="4" id="KW-0633">Potassium transport</keyword>
<dbReference type="Gene3D" id="1.10.287.70">
    <property type="match status" value="1"/>
</dbReference>
<dbReference type="PRINTS" id="PR01095">
    <property type="entry name" value="TASKCHANNEL"/>
</dbReference>
<feature type="transmembrane region" description="Helical" evidence="14">
    <location>
        <begin position="63"/>
        <end position="83"/>
    </location>
</feature>
<evidence type="ECO:0000259" key="15">
    <source>
        <dbReference type="Pfam" id="PF07885"/>
    </source>
</evidence>
<keyword evidence="9 12" id="KW-0406">Ion transport</keyword>
<keyword evidence="3 12" id="KW-0813">Transport</keyword>
<dbReference type="InterPro" id="IPR013099">
    <property type="entry name" value="K_chnl_dom"/>
</dbReference>
<dbReference type="Ensembl" id="ENSSHBT00005006723.1">
    <property type="protein sequence ID" value="ENSSHBP00005005552.1"/>
    <property type="gene ID" value="ENSSHBG00005004842.1"/>
</dbReference>
<feature type="region of interest" description="Disordered" evidence="13">
    <location>
        <begin position="1"/>
        <end position="20"/>
    </location>
</feature>
<feature type="domain" description="Potassium channel" evidence="15">
    <location>
        <begin position="139"/>
        <end position="193"/>
    </location>
</feature>
<dbReference type="InterPro" id="IPR003092">
    <property type="entry name" value="2pore_dom_K_chnl_TASK"/>
</dbReference>
<gene>
    <name evidence="16" type="primary">LOC115606713</name>
</gene>
<evidence type="ECO:0000313" key="16">
    <source>
        <dbReference type="Ensembl" id="ENSSHBP00005005552.1"/>
    </source>
</evidence>